<dbReference type="EMBL" id="AVPG01000038">
    <property type="protein sequence ID" value="KGX84471.1"/>
    <property type="molecule type" value="Genomic_DNA"/>
</dbReference>
<evidence type="ECO:0000259" key="1">
    <source>
        <dbReference type="PROSITE" id="PS51192"/>
    </source>
</evidence>
<dbReference type="OrthoDB" id="9760715at2"/>
<dbReference type="GO" id="GO:0005524">
    <property type="term" value="F:ATP binding"/>
    <property type="evidence" value="ECO:0007669"/>
    <property type="project" value="InterPro"/>
</dbReference>
<dbReference type="STRING" id="1385512.N784_13490"/>
<dbReference type="InterPro" id="IPR014001">
    <property type="entry name" value="Helicase_ATP-bd"/>
</dbReference>
<protein>
    <submittedName>
        <fullName evidence="2">DEAD/DEAH box helicase</fullName>
    </submittedName>
</protein>
<dbReference type="InterPro" id="IPR000330">
    <property type="entry name" value="SNF2_N"/>
</dbReference>
<proteinExistence type="predicted"/>
<dbReference type="Pfam" id="PF00271">
    <property type="entry name" value="Helicase_C"/>
    <property type="match status" value="1"/>
</dbReference>
<dbReference type="SUPFAM" id="SSF52540">
    <property type="entry name" value="P-loop containing nucleoside triphosphate hydrolases"/>
    <property type="match status" value="2"/>
</dbReference>
<dbReference type="Gene3D" id="3.40.50.300">
    <property type="entry name" value="P-loop containing nucleotide triphosphate hydrolases"/>
    <property type="match status" value="1"/>
</dbReference>
<dbReference type="Pfam" id="PF00176">
    <property type="entry name" value="SNF2-rel_dom"/>
    <property type="match status" value="1"/>
</dbReference>
<dbReference type="eggNOG" id="COG0553">
    <property type="taxonomic scope" value="Bacteria"/>
</dbReference>
<dbReference type="Gene3D" id="3.40.50.10810">
    <property type="entry name" value="Tandem AAA-ATPase domain"/>
    <property type="match status" value="1"/>
</dbReference>
<dbReference type="RefSeq" id="WP_036836292.1">
    <property type="nucleotide sequence ID" value="NZ_AVPG01000038.1"/>
</dbReference>
<organism evidence="2 3">
    <name type="scientific">Pontibacillus litoralis JSM 072002</name>
    <dbReference type="NCBI Taxonomy" id="1385512"/>
    <lineage>
        <taxon>Bacteria</taxon>
        <taxon>Bacillati</taxon>
        <taxon>Bacillota</taxon>
        <taxon>Bacilli</taxon>
        <taxon>Bacillales</taxon>
        <taxon>Bacillaceae</taxon>
        <taxon>Pontibacillus</taxon>
    </lineage>
</organism>
<feature type="domain" description="Helicase ATP-binding" evidence="1">
    <location>
        <begin position="14"/>
        <end position="180"/>
    </location>
</feature>
<dbReference type="InterPro" id="IPR027417">
    <property type="entry name" value="P-loop_NTPase"/>
</dbReference>
<keyword evidence="2" id="KW-0347">Helicase</keyword>
<evidence type="ECO:0000313" key="2">
    <source>
        <dbReference type="EMBL" id="KGX84471.1"/>
    </source>
</evidence>
<dbReference type="Proteomes" id="UP000030401">
    <property type="component" value="Unassembled WGS sequence"/>
</dbReference>
<dbReference type="PROSITE" id="PS51192">
    <property type="entry name" value="HELICASE_ATP_BIND_1"/>
    <property type="match status" value="1"/>
</dbReference>
<sequence length="459" mass="52432">MVKFTPHSYQRYNINRILNDPFIALWLDMGLGKTVITLTAINDLKYNRFAVNKVLVIAPKKVAQGTWTNEAKKWNHLQLLRFSIVLGSQTKRIRALNTPADIYVINRDNVVWLTDYYRNSWPFDMVVVDESSSFKNHQSKRFKALKSVRPHIKRQVQLTGTPSPNGLLDIWAQIFLLDGGQRLGKRITGFRERYFEPDQRNRDRIFSYAPKDGADRKIHSLISDIVVSMKAEDYIELPAVTYNSVPVVLDDKAKKAYEKLEKEMLLEVDESEITATSAAVLGNKLLQLCNGAVYDEDKNALEIHNNKMEAFLELIEALNGSPALVFYNFQHDKTRIQKALAKKGLRVRELKTAQDELDWNNKEIDILLAHPASAGYGLNLQQGGNHIIWFGLNWNLELYQQANARLARQGQKEKVFIHRLTVQGGMDENVEEALKGKAATQESLLTALKARIEKVKEDA</sequence>
<dbReference type="SMART" id="SM00487">
    <property type="entry name" value="DEXDc"/>
    <property type="match status" value="1"/>
</dbReference>
<keyword evidence="2" id="KW-0547">Nucleotide-binding</keyword>
<name>A0A0A5FUM7_9BACI</name>
<dbReference type="InterPro" id="IPR001650">
    <property type="entry name" value="Helicase_C-like"/>
</dbReference>
<dbReference type="InterPro" id="IPR038718">
    <property type="entry name" value="SNF2-like_sf"/>
</dbReference>
<accession>A0A0A5FUM7</accession>
<evidence type="ECO:0000313" key="3">
    <source>
        <dbReference type="Proteomes" id="UP000030401"/>
    </source>
</evidence>
<comment type="caution">
    <text evidence="2">The sequence shown here is derived from an EMBL/GenBank/DDBJ whole genome shotgun (WGS) entry which is preliminary data.</text>
</comment>
<reference evidence="2 3" key="1">
    <citation type="submission" date="2013-08" db="EMBL/GenBank/DDBJ databases">
        <authorList>
            <person name="Huang J."/>
            <person name="Wang G."/>
        </authorList>
    </citation>
    <scope>NUCLEOTIDE SEQUENCE [LARGE SCALE GENOMIC DNA]</scope>
    <source>
        <strain evidence="2 3">JSM 072002</strain>
    </source>
</reference>
<keyword evidence="3" id="KW-1185">Reference proteome</keyword>
<dbReference type="AlphaFoldDB" id="A0A0A5FUM7"/>
<keyword evidence="2" id="KW-0378">Hydrolase</keyword>
<gene>
    <name evidence="2" type="ORF">N784_13490</name>
</gene>
<keyword evidence="2" id="KW-0067">ATP-binding</keyword>
<dbReference type="PANTHER" id="PTHR10799">
    <property type="entry name" value="SNF2/RAD54 HELICASE FAMILY"/>
    <property type="match status" value="1"/>
</dbReference>
<dbReference type="GO" id="GO:0004386">
    <property type="term" value="F:helicase activity"/>
    <property type="evidence" value="ECO:0007669"/>
    <property type="project" value="UniProtKB-KW"/>
</dbReference>